<dbReference type="EMBL" id="LUGH01000012">
    <property type="protein sequence ID" value="OBZ91411.1"/>
    <property type="molecule type" value="Genomic_DNA"/>
</dbReference>
<dbReference type="OrthoDB" id="2269196at2759"/>
<feature type="unsure residue" description="I or L" evidence="2">
    <location>
        <position position="116"/>
    </location>
</feature>
<keyword evidence="3" id="KW-1185">Reference proteome</keyword>
<feature type="region of interest" description="Disordered" evidence="1">
    <location>
        <begin position="1"/>
        <end position="27"/>
    </location>
</feature>
<protein>
    <submittedName>
        <fullName evidence="2">Uncharacterized protein</fullName>
    </submittedName>
</protein>
<name>A0A1C7NQK7_9FUNG</name>
<feature type="compositionally biased region" description="Low complexity" evidence="1">
    <location>
        <begin position="217"/>
        <end position="227"/>
    </location>
</feature>
<feature type="compositionally biased region" description="Polar residues" evidence="1">
    <location>
        <begin position="180"/>
        <end position="202"/>
    </location>
</feature>
<dbReference type="AlphaFoldDB" id="A0A1C7NQK7"/>
<dbReference type="Proteomes" id="UP000093000">
    <property type="component" value="Unassembled WGS sequence"/>
</dbReference>
<sequence>MDFDSDSSDFHFPSDTGLAKLSSPLSHKVPESRDWALDEFIQTLQDKPYTEAENLLSFKQYIPVNDHDDNDDYNYGPPKLNLPTFEEKDFLSQLSQHLHNLERMELHDILKGGFTLVQNDIQTNSQSNVASHQQHALPSSPFNQQSHSPPGLSWFNEAVDYGRVQIDNLDTIEMPKRKNNFSPFSNTARVSPSAAIMTSVSQQEEKQALPQEKPQHQQETSSEQQQSEGEDTTVVQPESEKPLPPLPMMVEQEKATKAPKNKPNGLKFKLKNKFVKPFNNSISASTLSEKPKKPSSILSSTKKFIRKILPVSSA</sequence>
<feature type="region of interest" description="Disordered" evidence="1">
    <location>
        <begin position="125"/>
        <end position="154"/>
    </location>
</feature>
<dbReference type="InParanoid" id="A0A1C7NQK7"/>
<comment type="caution">
    <text evidence="2">The sequence shown here is derived from an EMBL/GenBank/DDBJ whole genome shotgun (WGS) entry which is preliminary data.</text>
</comment>
<gene>
    <name evidence="2" type="ORF">A0J61_00548</name>
</gene>
<feature type="region of interest" description="Disordered" evidence="1">
    <location>
        <begin position="175"/>
        <end position="266"/>
    </location>
</feature>
<organism evidence="2 3">
    <name type="scientific">Choanephora cucurbitarum</name>
    <dbReference type="NCBI Taxonomy" id="101091"/>
    <lineage>
        <taxon>Eukaryota</taxon>
        <taxon>Fungi</taxon>
        <taxon>Fungi incertae sedis</taxon>
        <taxon>Mucoromycota</taxon>
        <taxon>Mucoromycotina</taxon>
        <taxon>Mucoromycetes</taxon>
        <taxon>Mucorales</taxon>
        <taxon>Mucorineae</taxon>
        <taxon>Choanephoraceae</taxon>
        <taxon>Choanephoroideae</taxon>
        <taxon>Choanephora</taxon>
    </lineage>
</organism>
<evidence type="ECO:0000313" key="3">
    <source>
        <dbReference type="Proteomes" id="UP000093000"/>
    </source>
</evidence>
<evidence type="ECO:0000256" key="1">
    <source>
        <dbReference type="SAM" id="MobiDB-lite"/>
    </source>
</evidence>
<reference evidence="2 3" key="1">
    <citation type="submission" date="2016-03" db="EMBL/GenBank/DDBJ databases">
        <title>Choanephora cucurbitarum.</title>
        <authorList>
            <person name="Min B."/>
            <person name="Park H."/>
            <person name="Park J.-H."/>
            <person name="Shin H.-D."/>
            <person name="Choi I.-G."/>
        </authorList>
    </citation>
    <scope>NUCLEOTIDE SEQUENCE [LARGE SCALE GENOMIC DNA]</scope>
    <source>
        <strain evidence="2 3">KUS-F28377</strain>
    </source>
</reference>
<proteinExistence type="predicted"/>
<feature type="compositionally biased region" description="Polar residues" evidence="1">
    <location>
        <begin position="125"/>
        <end position="148"/>
    </location>
</feature>
<evidence type="ECO:0000313" key="2">
    <source>
        <dbReference type="EMBL" id="OBZ91411.1"/>
    </source>
</evidence>
<accession>A0A1C7NQK7</accession>